<sequence length="203" mass="23049">MRLYRQDTASTGSPPTKLDHPPLTPQFCFNTRALKDFLRTSRATIDDTINQNLNALVTPASQKFDPSITVRRVPPPASKTIEPEKCKAFTKNVLMPSWQSRSDVLAYCASVATSDDPDDPDILAERAADRERIVDERLDPYSGRFFPRATRTEALAQVIRNERMVENIVRDRTWRVVNERCGYFGASESWQEVLDAWQKSGGK</sequence>
<dbReference type="OrthoDB" id="5593818at2759"/>
<dbReference type="InParanoid" id="A0A5J5F1I8"/>
<dbReference type="InterPro" id="IPR019171">
    <property type="entry name" value="MIX23"/>
</dbReference>
<protein>
    <submittedName>
        <fullName evidence="3">Caffeine-induced death protein 2-domain-containing protein</fullName>
    </submittedName>
</protein>
<dbReference type="PANTHER" id="PTHR31905:SF2">
    <property type="entry name" value="PROTEIN MIX23"/>
    <property type="match status" value="1"/>
</dbReference>
<evidence type="ECO:0000313" key="3">
    <source>
        <dbReference type="EMBL" id="KAA8909163.1"/>
    </source>
</evidence>
<gene>
    <name evidence="3" type="ORF">FN846DRAFT_943044</name>
</gene>
<dbReference type="GO" id="GO:0005758">
    <property type="term" value="C:mitochondrial intermembrane space"/>
    <property type="evidence" value="ECO:0007669"/>
    <property type="project" value="InterPro"/>
</dbReference>
<comment type="caution">
    <text evidence="3">The sequence shown here is derived from an EMBL/GenBank/DDBJ whole genome shotgun (WGS) entry which is preliminary data.</text>
</comment>
<reference evidence="3 4" key="1">
    <citation type="submission" date="2019-09" db="EMBL/GenBank/DDBJ databases">
        <title>Draft genome of the ectomycorrhizal ascomycete Sphaerosporella brunnea.</title>
        <authorList>
            <consortium name="DOE Joint Genome Institute"/>
            <person name="Benucci G.M."/>
            <person name="Marozzi G."/>
            <person name="Antonielli L."/>
            <person name="Sanchez S."/>
            <person name="Marco P."/>
            <person name="Wang X."/>
            <person name="Falini L.B."/>
            <person name="Barry K."/>
            <person name="Haridas S."/>
            <person name="Lipzen A."/>
            <person name="Labutti K."/>
            <person name="Grigoriev I.V."/>
            <person name="Murat C."/>
            <person name="Martin F."/>
            <person name="Albertini E."/>
            <person name="Donnini D."/>
            <person name="Bonito G."/>
        </authorList>
    </citation>
    <scope>NUCLEOTIDE SEQUENCE [LARGE SCALE GENOMIC DNA]</scope>
    <source>
        <strain evidence="3 4">Sb_GMNB300</strain>
    </source>
</reference>
<dbReference type="Proteomes" id="UP000326924">
    <property type="component" value="Unassembled WGS sequence"/>
</dbReference>
<evidence type="ECO:0000313" key="4">
    <source>
        <dbReference type="Proteomes" id="UP000326924"/>
    </source>
</evidence>
<feature type="region of interest" description="Disordered" evidence="2">
    <location>
        <begin position="1"/>
        <end position="22"/>
    </location>
</feature>
<proteinExistence type="inferred from homology"/>
<dbReference type="EMBL" id="VXIS01000060">
    <property type="protein sequence ID" value="KAA8909163.1"/>
    <property type="molecule type" value="Genomic_DNA"/>
</dbReference>
<evidence type="ECO:0000256" key="2">
    <source>
        <dbReference type="SAM" id="MobiDB-lite"/>
    </source>
</evidence>
<organism evidence="3 4">
    <name type="scientific">Sphaerosporella brunnea</name>
    <dbReference type="NCBI Taxonomy" id="1250544"/>
    <lineage>
        <taxon>Eukaryota</taxon>
        <taxon>Fungi</taxon>
        <taxon>Dikarya</taxon>
        <taxon>Ascomycota</taxon>
        <taxon>Pezizomycotina</taxon>
        <taxon>Pezizomycetes</taxon>
        <taxon>Pezizales</taxon>
        <taxon>Pyronemataceae</taxon>
        <taxon>Sphaerosporella</taxon>
    </lineage>
</organism>
<dbReference type="Pfam" id="PF09774">
    <property type="entry name" value="MIX23"/>
    <property type="match status" value="1"/>
</dbReference>
<name>A0A5J5F1I8_9PEZI</name>
<accession>A0A5J5F1I8</accession>
<dbReference type="PANTHER" id="PTHR31905">
    <property type="entry name" value="COILED-COIL DOMAIN-CONTAINING PROTEIN 58"/>
    <property type="match status" value="1"/>
</dbReference>
<keyword evidence="4" id="KW-1185">Reference proteome</keyword>
<comment type="similarity">
    <text evidence="1">Belongs to the MIX23 family.</text>
</comment>
<dbReference type="AlphaFoldDB" id="A0A5J5F1I8"/>
<evidence type="ECO:0000256" key="1">
    <source>
        <dbReference type="ARBA" id="ARBA00024204"/>
    </source>
</evidence>
<dbReference type="InterPro" id="IPR016805">
    <property type="entry name" value="MIX23_fungal"/>
</dbReference>
<dbReference type="FunCoup" id="A0A5J5F1I8">
    <property type="interactions" value="5"/>
</dbReference>
<dbReference type="PIRSF" id="PIRSF022603">
    <property type="entry name" value="UCP022603"/>
    <property type="match status" value="1"/>
</dbReference>